<dbReference type="Gene3D" id="3.40.50.300">
    <property type="entry name" value="P-loop containing nucleotide triphosphate hydrolases"/>
    <property type="match status" value="2"/>
</dbReference>
<dbReference type="PANTHER" id="PTHR43788:SF8">
    <property type="entry name" value="DNA-BINDING PROTEIN SMUBP-2"/>
    <property type="match status" value="1"/>
</dbReference>
<keyword evidence="2" id="KW-0378">Hydrolase</keyword>
<gene>
    <name evidence="7" type="ORF">XH99_28915</name>
</gene>
<reference evidence="7 8" key="1">
    <citation type="submission" date="2015-04" db="EMBL/GenBank/DDBJ databases">
        <title>Comparative genomics of rhizobia nodulating Arachis hypogaea in China.</title>
        <authorList>
            <person name="Li Y."/>
        </authorList>
    </citation>
    <scope>NUCLEOTIDE SEQUENCE [LARGE SCALE GENOMIC DNA]</scope>
    <source>
        <strain evidence="7 8">CCBAU 51757</strain>
    </source>
</reference>
<evidence type="ECO:0000256" key="3">
    <source>
        <dbReference type="ARBA" id="ARBA00022806"/>
    </source>
</evidence>
<dbReference type="OrthoDB" id="9757917at2"/>
<keyword evidence="4" id="KW-0067">ATP-binding</keyword>
<evidence type="ECO:0000256" key="2">
    <source>
        <dbReference type="ARBA" id="ARBA00022801"/>
    </source>
</evidence>
<dbReference type="InterPro" id="IPR050534">
    <property type="entry name" value="Coronavir_polyprotein_1ab"/>
</dbReference>
<keyword evidence="8" id="KW-1185">Reference proteome</keyword>
<evidence type="ECO:0000259" key="5">
    <source>
        <dbReference type="Pfam" id="PF13087"/>
    </source>
</evidence>
<dbReference type="AlphaFoldDB" id="A0A4Q0RZK6"/>
<dbReference type="NCBIfam" id="TIGR03491">
    <property type="entry name" value="TM0106 family RecB-like putative nuclease"/>
    <property type="match status" value="1"/>
</dbReference>
<evidence type="ECO:0000256" key="1">
    <source>
        <dbReference type="ARBA" id="ARBA00022741"/>
    </source>
</evidence>
<evidence type="ECO:0000313" key="7">
    <source>
        <dbReference type="EMBL" id="RXH24112.1"/>
    </source>
</evidence>
<dbReference type="EMBL" id="LBJQ01000089">
    <property type="protein sequence ID" value="RXH24112.1"/>
    <property type="molecule type" value="Genomic_DNA"/>
</dbReference>
<dbReference type="SUPFAM" id="SSF53098">
    <property type="entry name" value="Ribonuclease H-like"/>
    <property type="match status" value="1"/>
</dbReference>
<protein>
    <recommendedName>
        <fullName evidence="9">Nuclease</fullName>
    </recommendedName>
</protein>
<dbReference type="GO" id="GO:0016787">
    <property type="term" value="F:hydrolase activity"/>
    <property type="evidence" value="ECO:0007669"/>
    <property type="project" value="UniProtKB-KW"/>
</dbReference>
<dbReference type="SUPFAM" id="SSF52540">
    <property type="entry name" value="P-loop containing nucleoside triphosphate hydrolases"/>
    <property type="match status" value="1"/>
</dbReference>
<evidence type="ECO:0008006" key="9">
    <source>
        <dbReference type="Google" id="ProtNLM"/>
    </source>
</evidence>
<dbReference type="Pfam" id="PF13604">
    <property type="entry name" value="AAA_30"/>
    <property type="match status" value="1"/>
</dbReference>
<dbReference type="InterPro" id="IPR019993">
    <property type="entry name" value="RecB_nuclease_TM0106_put"/>
</dbReference>
<organism evidence="7 8">
    <name type="scientific">Bradyrhizobium nanningense</name>
    <dbReference type="NCBI Taxonomy" id="1325118"/>
    <lineage>
        <taxon>Bacteria</taxon>
        <taxon>Pseudomonadati</taxon>
        <taxon>Pseudomonadota</taxon>
        <taxon>Alphaproteobacteria</taxon>
        <taxon>Hyphomicrobiales</taxon>
        <taxon>Nitrobacteraceae</taxon>
        <taxon>Bradyrhizobium</taxon>
    </lineage>
</organism>
<dbReference type="Pfam" id="PF13087">
    <property type="entry name" value="AAA_12"/>
    <property type="match status" value="1"/>
</dbReference>
<evidence type="ECO:0000259" key="6">
    <source>
        <dbReference type="Pfam" id="PF13482"/>
    </source>
</evidence>
<dbReference type="InterPro" id="IPR038720">
    <property type="entry name" value="YprB_RNase_H-like_dom"/>
</dbReference>
<dbReference type="InterPro" id="IPR012337">
    <property type="entry name" value="RNaseH-like_sf"/>
</dbReference>
<comment type="caution">
    <text evidence="7">The sequence shown here is derived from an EMBL/GenBank/DDBJ whole genome shotgun (WGS) entry which is preliminary data.</text>
</comment>
<dbReference type="GO" id="GO:0043139">
    <property type="term" value="F:5'-3' DNA helicase activity"/>
    <property type="evidence" value="ECO:0007669"/>
    <property type="project" value="TreeGrafter"/>
</dbReference>
<keyword evidence="1" id="KW-0547">Nucleotide-binding</keyword>
<evidence type="ECO:0000256" key="4">
    <source>
        <dbReference type="ARBA" id="ARBA00022840"/>
    </source>
</evidence>
<accession>A0A4Q0RZK6</accession>
<dbReference type="InterPro" id="IPR047187">
    <property type="entry name" value="SF1_C_Upf1"/>
</dbReference>
<sequence>MRVQGQQVLLSASDLMRFMSCKHATALDLRFARGEDLVPTEDSEDAQLLQKYGDDHELRYLSALKADGQKVLELNRDSDLATAVKKTREALATGPDVVFQGALLSLPWGGWSDFLIRVERPSALGSFSYEVVDTKLKRKPDPKHILQLVLYSDLLSEIQHLEPEHAHVELGNGKRFSFRLNEYAAYSRYARQRLEQFVVAPPTTTPDPVKMCGLCRWRDTCEKFWNETDSLSLVAGISRSQRGKLLASGVTTMTQLGQLRQRIPKLAEATLQKLAAQARLQTLRRAGGPPSFELKPFDPNRGLALLPKPDPGDVFYDIEGDPYFEGGLEYLHGLWFQDGGNGVFRDFWAHDRAAEGESLRKLMTFFADRLEEYPGAHIYHYAAYEISALRRLTCSHGVGEALLDQMLRDHRFVDLYTVVSGSLTASESAYSLKNLEVFYMEARAGEVKTAGASVVAYENWRDSQDPKILREIRDYNRDDCISTQKLRDWLVSSVRPANMQWGPLGGPNGKGDGRRNSVHDDEAAVAALRKKLVPIRDRYGEAIADLLFDLSRFHPREKKPAWWAIFDKMSKDVDHLIEDAECLGGLVAKTRTIDAGRSWERTYDFPDQESKLKPGDCHIEVDGLPASVNLINLDHARRTATVRFSQSRFREAPKFISLLPGRPLDTDAIEGAIERGVDSFIRGDGRYPAIRDFITRSSPRFTNARRLKAVVDAGKMFVTEVVSAVAELDCSVLPIQGPPGTGKTYVSSCAILELVRRGKRIAVASHSHNAIDNLLYAVLDRAAETGTTVSMAKKGGGDFDARYGDLIHQTERNEDARLLSASVVGGTAWLFSRVDFEASFDYLFVDEAGQVSIANTVAMATCAKNVVLVGDPMQLSQPIQGAHPGESGQSALEYLLSGHNTVPVDRGIFLPTSRRMHPDICRFISDFVYEGRLNSDEGAAQQCIIGETYPLRTGARLIEVPHAGNAQSSHEEIAAIRIELQRLLACKFRDRAGHERRLSLDDVLIVAPYNLQVNALKAALPSGARVGTIDKFQGQEAPVCLISMTTSSGDEIPRGVDFLFSINRINVAISRAQALSLIFASPRLLEVACNTVEDMRLVNSLCALRELDSETRVVR</sequence>
<name>A0A4Q0RZK6_9BRAD</name>
<dbReference type="RefSeq" id="WP_128921306.1">
    <property type="nucleotide sequence ID" value="NZ_LBJC01000028.1"/>
</dbReference>
<dbReference type="PANTHER" id="PTHR43788">
    <property type="entry name" value="DNA2/NAM7 HELICASE FAMILY MEMBER"/>
    <property type="match status" value="1"/>
</dbReference>
<proteinExistence type="predicted"/>
<dbReference type="CDD" id="cd17934">
    <property type="entry name" value="DEXXQc_Upf1-like"/>
    <property type="match status" value="1"/>
</dbReference>
<dbReference type="Proteomes" id="UP000289546">
    <property type="component" value="Unassembled WGS sequence"/>
</dbReference>
<dbReference type="CDD" id="cd18808">
    <property type="entry name" value="SF1_C_Upf1"/>
    <property type="match status" value="1"/>
</dbReference>
<feature type="domain" description="YprB ribonuclease H-like" evidence="6">
    <location>
        <begin position="314"/>
        <end position="491"/>
    </location>
</feature>
<keyword evidence="3" id="KW-0347">Helicase</keyword>
<evidence type="ECO:0000313" key="8">
    <source>
        <dbReference type="Proteomes" id="UP000289546"/>
    </source>
</evidence>
<feature type="domain" description="DNA2/NAM7 helicase-like C-terminal" evidence="5">
    <location>
        <begin position="905"/>
        <end position="1080"/>
    </location>
</feature>
<dbReference type="InterPro" id="IPR027417">
    <property type="entry name" value="P-loop_NTPase"/>
</dbReference>
<dbReference type="GO" id="GO:0005524">
    <property type="term" value="F:ATP binding"/>
    <property type="evidence" value="ECO:0007669"/>
    <property type="project" value="UniProtKB-KW"/>
</dbReference>
<dbReference type="InterPro" id="IPR041679">
    <property type="entry name" value="DNA2/NAM7-like_C"/>
</dbReference>
<dbReference type="Pfam" id="PF13482">
    <property type="entry name" value="RNase_H_2"/>
    <property type="match status" value="1"/>
</dbReference>